<dbReference type="Gene3D" id="3.40.190.80">
    <property type="match status" value="1"/>
</dbReference>
<evidence type="ECO:0000256" key="1">
    <source>
        <dbReference type="ARBA" id="ARBA00009759"/>
    </source>
</evidence>
<dbReference type="AlphaFoldDB" id="A0A923HM95"/>
<dbReference type="GO" id="GO:0007165">
    <property type="term" value="P:signal transduction"/>
    <property type="evidence" value="ECO:0007669"/>
    <property type="project" value="TreeGrafter"/>
</dbReference>
<comment type="cofactor">
    <cofactor evidence="2">
        <name>Mg(2+)</name>
        <dbReference type="ChEBI" id="CHEBI:18420"/>
    </cofactor>
</comment>
<evidence type="ECO:0000256" key="2">
    <source>
        <dbReference type="PIRSR" id="PIRSR600760-2"/>
    </source>
</evidence>
<evidence type="ECO:0000313" key="4">
    <source>
        <dbReference type="Proteomes" id="UP000634011"/>
    </source>
</evidence>
<protein>
    <recommendedName>
        <fullName evidence="5">Inositol-1-monophosphatase</fullName>
    </recommendedName>
</protein>
<comment type="caution">
    <text evidence="3">The sequence shown here is derived from an EMBL/GenBank/DDBJ whole genome shotgun (WGS) entry which is preliminary data.</text>
</comment>
<proteinExistence type="inferred from homology"/>
<dbReference type="Pfam" id="PF00459">
    <property type="entry name" value="Inositol_P"/>
    <property type="match status" value="1"/>
</dbReference>
<dbReference type="RefSeq" id="WP_186913456.1">
    <property type="nucleotide sequence ID" value="NZ_JACOFV010000015.1"/>
</dbReference>
<keyword evidence="4" id="KW-1185">Reference proteome</keyword>
<feature type="binding site" evidence="2">
    <location>
        <position position="92"/>
    </location>
    <ligand>
        <name>Mg(2+)</name>
        <dbReference type="ChEBI" id="CHEBI:18420"/>
        <label>1</label>
        <note>catalytic</note>
    </ligand>
</feature>
<evidence type="ECO:0000313" key="3">
    <source>
        <dbReference type="EMBL" id="MBC3863509.1"/>
    </source>
</evidence>
<dbReference type="PANTHER" id="PTHR20854">
    <property type="entry name" value="INOSITOL MONOPHOSPHATASE"/>
    <property type="match status" value="1"/>
</dbReference>
<feature type="binding site" evidence="2">
    <location>
        <position position="220"/>
    </location>
    <ligand>
        <name>Mg(2+)</name>
        <dbReference type="ChEBI" id="CHEBI:18420"/>
        <label>2</label>
    </ligand>
</feature>
<dbReference type="SUPFAM" id="SSF56655">
    <property type="entry name" value="Carbohydrate phosphatase"/>
    <property type="match status" value="1"/>
</dbReference>
<feature type="binding site" evidence="2">
    <location>
        <position position="91"/>
    </location>
    <ligand>
        <name>Mg(2+)</name>
        <dbReference type="ChEBI" id="CHEBI:18420"/>
        <label>1</label>
        <note>catalytic</note>
    </ligand>
</feature>
<organism evidence="3 4">
    <name type="scientific">Undibacterium jejuense</name>
    <dbReference type="NCBI Taxonomy" id="1344949"/>
    <lineage>
        <taxon>Bacteria</taxon>
        <taxon>Pseudomonadati</taxon>
        <taxon>Pseudomonadota</taxon>
        <taxon>Betaproteobacteria</taxon>
        <taxon>Burkholderiales</taxon>
        <taxon>Oxalobacteraceae</taxon>
        <taxon>Undibacterium</taxon>
    </lineage>
</organism>
<dbReference type="InterPro" id="IPR000760">
    <property type="entry name" value="Inositol_monophosphatase-like"/>
</dbReference>
<name>A0A923HM95_9BURK</name>
<dbReference type="GO" id="GO:0046872">
    <property type="term" value="F:metal ion binding"/>
    <property type="evidence" value="ECO:0007669"/>
    <property type="project" value="UniProtKB-KW"/>
</dbReference>
<feature type="binding site" evidence="2">
    <location>
        <position position="89"/>
    </location>
    <ligand>
        <name>Mg(2+)</name>
        <dbReference type="ChEBI" id="CHEBI:18420"/>
        <label>1</label>
        <note>catalytic</note>
    </ligand>
</feature>
<dbReference type="Proteomes" id="UP000634011">
    <property type="component" value="Unassembled WGS sequence"/>
</dbReference>
<reference evidence="3" key="1">
    <citation type="submission" date="2020-08" db="EMBL/GenBank/DDBJ databases">
        <title>Novel species isolated from subtropical streams in China.</title>
        <authorList>
            <person name="Lu H."/>
        </authorList>
    </citation>
    <scope>NUCLEOTIDE SEQUENCE</scope>
    <source>
        <strain evidence="3">KACC 12607</strain>
    </source>
</reference>
<evidence type="ECO:0008006" key="5">
    <source>
        <dbReference type="Google" id="ProtNLM"/>
    </source>
</evidence>
<dbReference type="Gene3D" id="3.30.540.10">
    <property type="entry name" value="Fructose-1,6-Bisphosphatase, subunit A, domain 1"/>
    <property type="match status" value="1"/>
</dbReference>
<keyword evidence="2" id="KW-0460">Magnesium</keyword>
<dbReference type="PRINTS" id="PR00377">
    <property type="entry name" value="IMPHPHTASES"/>
</dbReference>
<gene>
    <name evidence="3" type="ORF">H8K32_15495</name>
</gene>
<dbReference type="PANTHER" id="PTHR20854:SF4">
    <property type="entry name" value="INOSITOL-1-MONOPHOSPHATASE-RELATED"/>
    <property type="match status" value="1"/>
</dbReference>
<keyword evidence="2" id="KW-0479">Metal-binding</keyword>
<comment type="similarity">
    <text evidence="1">Belongs to the inositol monophosphatase superfamily.</text>
</comment>
<sequence>MKTLIEQIDPNTITALLIRHGAWLLQQQPASAPRDLTAMQDTFERCSGTVLQQLEMALSGHWPEIPFSHAEFDPEQQIKPEHPAYWICDPIDGAVQFLSGLPLWTLSLCLVIDAKPVMAFVYDPVAHAMYHALAGQGAFCNGRRLQVRHRDQLSLAVLGTSFPNYPQRPQSEIDEFLHLLSKVIPQVFAQRWMGPSSLSLAQLAEGKLDGYWETGRSLYDWLPGILIAQEAGAICSDIKGEKLDWSSDGILFASPVIYSMLSTILKK</sequence>
<dbReference type="GO" id="GO:0008934">
    <property type="term" value="F:inositol monophosphate 1-phosphatase activity"/>
    <property type="evidence" value="ECO:0007669"/>
    <property type="project" value="TreeGrafter"/>
</dbReference>
<dbReference type="EMBL" id="JACOFV010000015">
    <property type="protein sequence ID" value="MBC3863509.1"/>
    <property type="molecule type" value="Genomic_DNA"/>
</dbReference>
<accession>A0A923HM95</accession>
<dbReference type="GO" id="GO:0006020">
    <property type="term" value="P:inositol metabolic process"/>
    <property type="evidence" value="ECO:0007669"/>
    <property type="project" value="TreeGrafter"/>
</dbReference>